<dbReference type="EMBL" id="FOVW01000005">
    <property type="protein sequence ID" value="SFO33620.1"/>
    <property type="molecule type" value="Genomic_DNA"/>
</dbReference>
<dbReference type="STRING" id="226506.SAMN04488519_105311"/>
<evidence type="ECO:0000313" key="2">
    <source>
        <dbReference type="EMBL" id="SFO33620.1"/>
    </source>
</evidence>
<keyword evidence="1" id="KW-0472">Membrane</keyword>
<protein>
    <recommendedName>
        <fullName evidence="4">Dolichyl-phosphate-mannose-protein mannosyltransferase</fullName>
    </recommendedName>
</protein>
<keyword evidence="1" id="KW-0812">Transmembrane</keyword>
<organism evidence="2 3">
    <name type="scientific">Algoriphagus ornithinivorans</name>
    <dbReference type="NCBI Taxonomy" id="226506"/>
    <lineage>
        <taxon>Bacteria</taxon>
        <taxon>Pseudomonadati</taxon>
        <taxon>Bacteroidota</taxon>
        <taxon>Cytophagia</taxon>
        <taxon>Cytophagales</taxon>
        <taxon>Cyclobacteriaceae</taxon>
        <taxon>Algoriphagus</taxon>
    </lineage>
</organism>
<accession>A0A1I5GCE7</accession>
<feature type="transmembrane region" description="Helical" evidence="1">
    <location>
        <begin position="207"/>
        <end position="231"/>
    </location>
</feature>
<keyword evidence="1" id="KW-1133">Transmembrane helix</keyword>
<reference evidence="3" key="1">
    <citation type="submission" date="2016-10" db="EMBL/GenBank/DDBJ databases">
        <authorList>
            <person name="Varghese N."/>
            <person name="Submissions S."/>
        </authorList>
    </citation>
    <scope>NUCLEOTIDE SEQUENCE [LARGE SCALE GENOMIC DNA]</scope>
    <source>
        <strain evidence="3">DSM 15282</strain>
    </source>
</reference>
<feature type="transmembrane region" description="Helical" evidence="1">
    <location>
        <begin position="243"/>
        <end position="259"/>
    </location>
</feature>
<feature type="transmembrane region" description="Helical" evidence="1">
    <location>
        <begin position="41"/>
        <end position="61"/>
    </location>
</feature>
<keyword evidence="3" id="KW-1185">Reference proteome</keyword>
<feature type="transmembrane region" description="Helical" evidence="1">
    <location>
        <begin position="73"/>
        <end position="106"/>
    </location>
</feature>
<gene>
    <name evidence="2" type="ORF">SAMN04488519_105311</name>
</gene>
<feature type="transmembrane region" description="Helical" evidence="1">
    <location>
        <begin position="265"/>
        <end position="285"/>
    </location>
</feature>
<proteinExistence type="predicted"/>
<feature type="transmembrane region" description="Helical" evidence="1">
    <location>
        <begin position="162"/>
        <end position="182"/>
    </location>
</feature>
<evidence type="ECO:0000256" key="1">
    <source>
        <dbReference type="SAM" id="Phobius"/>
    </source>
</evidence>
<feature type="transmembrane region" description="Helical" evidence="1">
    <location>
        <begin position="126"/>
        <end position="150"/>
    </location>
</feature>
<sequence>MLLGERLGNGVFLYQHIIDDTGPLSAGLFSLLDFLFGRNPLMLEILGRILVLFQVVFWNNVLIKYRVYDENTYLPAIIMLALFHISFDTLSLSPALLGSTFLVLALSQLFSQTVLQKDSTESTLLIGIYGGLATGFHPIYVVFLPYMILVGIAISGFSFRQLMLSLMGYLLPILLISVFYYWNNGLDEAIEIWPLIFVSEKYLYQPYLNWLILGALPVLLALVGLFFSSVFRASTINQQKQRQLMVIWLIFAVLSIFFSKRQAGFQLVILLPGLSYLITPFFLTVKKSIATIAFYLLIIALPAFSWWWMSEEVKKESDYFIKENLSSKYEGKGMMILGDDTSPYLNGSFEGPFLNFHLSKLFLEMDRSLPQRAKLFQLIQSQRPSLILDQEGVFEKLLKDYPELAREYRLESNGIYRLK</sequence>
<evidence type="ECO:0000313" key="3">
    <source>
        <dbReference type="Proteomes" id="UP000199564"/>
    </source>
</evidence>
<name>A0A1I5GCE7_9BACT</name>
<dbReference type="AlphaFoldDB" id="A0A1I5GCE7"/>
<evidence type="ECO:0008006" key="4">
    <source>
        <dbReference type="Google" id="ProtNLM"/>
    </source>
</evidence>
<dbReference type="Proteomes" id="UP000199564">
    <property type="component" value="Unassembled WGS sequence"/>
</dbReference>
<feature type="transmembrane region" description="Helical" evidence="1">
    <location>
        <begin position="292"/>
        <end position="309"/>
    </location>
</feature>